<keyword evidence="4" id="KW-1185">Reference proteome</keyword>
<evidence type="ECO:0000256" key="1">
    <source>
        <dbReference type="SAM" id="Coils"/>
    </source>
</evidence>
<dbReference type="AlphaFoldDB" id="A0A3L6SR75"/>
<reference evidence="4" key="1">
    <citation type="journal article" date="2019" name="Nat. Commun.">
        <title>The genome of broomcorn millet.</title>
        <authorList>
            <person name="Zou C."/>
            <person name="Miki D."/>
            <person name="Li D."/>
            <person name="Tang Q."/>
            <person name="Xiao L."/>
            <person name="Rajput S."/>
            <person name="Deng P."/>
            <person name="Jia W."/>
            <person name="Huang R."/>
            <person name="Zhang M."/>
            <person name="Sun Y."/>
            <person name="Hu J."/>
            <person name="Fu X."/>
            <person name="Schnable P.S."/>
            <person name="Li F."/>
            <person name="Zhang H."/>
            <person name="Feng B."/>
            <person name="Zhu X."/>
            <person name="Liu R."/>
            <person name="Schnable J.C."/>
            <person name="Zhu J.-K."/>
            <person name="Zhang H."/>
        </authorList>
    </citation>
    <scope>NUCLEOTIDE SEQUENCE [LARGE SCALE GENOMIC DNA]</scope>
</reference>
<name>A0A3L6SR75_PANMI</name>
<accession>A0A3L6SR75</accession>
<comment type="caution">
    <text evidence="3">The sequence shown here is derived from an EMBL/GenBank/DDBJ whole genome shotgun (WGS) entry which is preliminary data.</text>
</comment>
<evidence type="ECO:0000256" key="2">
    <source>
        <dbReference type="SAM" id="MobiDB-lite"/>
    </source>
</evidence>
<evidence type="ECO:0000313" key="4">
    <source>
        <dbReference type="Proteomes" id="UP000275267"/>
    </source>
</evidence>
<dbReference type="Proteomes" id="UP000275267">
    <property type="component" value="Unassembled WGS sequence"/>
</dbReference>
<feature type="region of interest" description="Disordered" evidence="2">
    <location>
        <begin position="1"/>
        <end position="46"/>
    </location>
</feature>
<evidence type="ECO:0000313" key="3">
    <source>
        <dbReference type="EMBL" id="RLN25171.1"/>
    </source>
</evidence>
<feature type="coiled-coil region" evidence="1">
    <location>
        <begin position="121"/>
        <end position="155"/>
    </location>
</feature>
<protein>
    <submittedName>
        <fullName evidence="3">Uncharacterized protein</fullName>
    </submittedName>
</protein>
<dbReference type="OrthoDB" id="10321352at2759"/>
<dbReference type="EMBL" id="PQIB02000004">
    <property type="protein sequence ID" value="RLN25171.1"/>
    <property type="molecule type" value="Genomic_DNA"/>
</dbReference>
<feature type="compositionally biased region" description="Basic residues" evidence="2">
    <location>
        <begin position="1"/>
        <end position="21"/>
    </location>
</feature>
<sequence>MARLIRRHASRRLGRRSRAERRRLSEGGGSARPEEPQAPAQDDDQNQAEKLDLDSLTDQEVDYAYNYLFFFYEAHGSLLLKEVELLGEIENYREMKTSLDLKIRTLKAATRSPGSDNVKRIRGAERRTEELQHIIDHLEQDLTNTRLEQVVAEEKYRWYARIVDDNVIADKEGLLFGLLGHVFRQGQ</sequence>
<gene>
    <name evidence="3" type="ORF">C2845_PM07G30930</name>
</gene>
<proteinExistence type="predicted"/>
<organism evidence="3 4">
    <name type="scientific">Panicum miliaceum</name>
    <name type="common">Proso millet</name>
    <name type="synonym">Broomcorn millet</name>
    <dbReference type="NCBI Taxonomy" id="4540"/>
    <lineage>
        <taxon>Eukaryota</taxon>
        <taxon>Viridiplantae</taxon>
        <taxon>Streptophyta</taxon>
        <taxon>Embryophyta</taxon>
        <taxon>Tracheophyta</taxon>
        <taxon>Spermatophyta</taxon>
        <taxon>Magnoliopsida</taxon>
        <taxon>Liliopsida</taxon>
        <taxon>Poales</taxon>
        <taxon>Poaceae</taxon>
        <taxon>PACMAD clade</taxon>
        <taxon>Panicoideae</taxon>
        <taxon>Panicodae</taxon>
        <taxon>Paniceae</taxon>
        <taxon>Panicinae</taxon>
        <taxon>Panicum</taxon>
        <taxon>Panicum sect. Panicum</taxon>
    </lineage>
</organism>
<keyword evidence="1" id="KW-0175">Coiled coil</keyword>